<feature type="signal peptide" evidence="2">
    <location>
        <begin position="1"/>
        <end position="17"/>
    </location>
</feature>
<name>A0AAN9YH97_9PEZI</name>
<comment type="caution">
    <text evidence="4">The sequence shown here is derived from an EMBL/GenBank/DDBJ whole genome shotgun (WGS) entry which is preliminary data.</text>
</comment>
<sequence>MLSHLLPVAAVVAVSNAAPAPASSSSSSGFAAIPLTWNYGSLPKITTNIVYGTPGQNSSVPTVFDTGSSAFWTAGPGNLAFYGSQYLGERGPCNETLTPYYDWTVSKSHSDPVETQPFQTFLYGGNAHVVYSYYSINDTVGFAQNGYPKIPNRKVAVSNETILTTGQYNTCPSTGYPTDNSILGLDPESTFRAELLDDGIINSNTLSIWFDQPPEDPKGTFTGTALFGALPPSDKYTGDLVTVESDWSSGSYYIATPAFKSRPLNASSSSAGTTVALDSEPTTCLVDTGSPNLELPIDLESLQNITGLSNAPYTSILAYNGSCESIPAGATLDFEWDGVTISLPYRNLVRGYLDGVEPGYCVLSLFAGESSCTLGSPFFSSAVIAFDDTAKKISLAQGGVSTGAADGSGLDEVVPLGKGQ</sequence>
<dbReference type="PANTHER" id="PTHR47966">
    <property type="entry name" value="BETA-SITE APP-CLEAVING ENZYME, ISOFORM A-RELATED"/>
    <property type="match status" value="1"/>
</dbReference>
<dbReference type="InterPro" id="IPR001461">
    <property type="entry name" value="Aspartic_peptidase_A1"/>
</dbReference>
<protein>
    <recommendedName>
        <fullName evidence="3">Peptidase A1 domain-containing protein</fullName>
    </recommendedName>
</protein>
<comment type="similarity">
    <text evidence="1">Belongs to the peptidase A1 family.</text>
</comment>
<gene>
    <name evidence="4" type="ORF">SLS53_003953</name>
</gene>
<reference evidence="4 5" key="1">
    <citation type="journal article" date="2023" name="PLoS ONE">
        <title>Cytospora paraplurivora sp. nov. isolated from orchards with fruit tree decline syndrome in Ontario, Canada.</title>
        <authorList>
            <person name="Ilyukhin E."/>
            <person name="Nguyen H.D.T."/>
            <person name="Castle A.J."/>
            <person name="Ellouze W."/>
        </authorList>
    </citation>
    <scope>NUCLEOTIDE SEQUENCE [LARGE SCALE GENOMIC DNA]</scope>
    <source>
        <strain evidence="4 5">FDS-564</strain>
    </source>
</reference>
<evidence type="ECO:0000256" key="2">
    <source>
        <dbReference type="SAM" id="SignalP"/>
    </source>
</evidence>
<dbReference type="Proteomes" id="UP001320245">
    <property type="component" value="Unassembled WGS sequence"/>
</dbReference>
<dbReference type="GO" id="GO:0006508">
    <property type="term" value="P:proteolysis"/>
    <property type="evidence" value="ECO:0007669"/>
    <property type="project" value="InterPro"/>
</dbReference>
<accession>A0AAN9YH97</accession>
<organism evidence="4 5">
    <name type="scientific">Cytospora paraplurivora</name>
    <dbReference type="NCBI Taxonomy" id="2898453"/>
    <lineage>
        <taxon>Eukaryota</taxon>
        <taxon>Fungi</taxon>
        <taxon>Dikarya</taxon>
        <taxon>Ascomycota</taxon>
        <taxon>Pezizomycotina</taxon>
        <taxon>Sordariomycetes</taxon>
        <taxon>Sordariomycetidae</taxon>
        <taxon>Diaporthales</taxon>
        <taxon>Cytosporaceae</taxon>
        <taxon>Cytospora</taxon>
    </lineage>
</organism>
<evidence type="ECO:0000259" key="3">
    <source>
        <dbReference type="PROSITE" id="PS51767"/>
    </source>
</evidence>
<evidence type="ECO:0000313" key="5">
    <source>
        <dbReference type="Proteomes" id="UP001320245"/>
    </source>
</evidence>
<keyword evidence="5" id="KW-1185">Reference proteome</keyword>
<dbReference type="EMBL" id="JAJSPL020000012">
    <property type="protein sequence ID" value="KAK7743931.1"/>
    <property type="molecule type" value="Genomic_DNA"/>
</dbReference>
<dbReference type="GO" id="GO:0004190">
    <property type="term" value="F:aspartic-type endopeptidase activity"/>
    <property type="evidence" value="ECO:0007669"/>
    <property type="project" value="InterPro"/>
</dbReference>
<evidence type="ECO:0000313" key="4">
    <source>
        <dbReference type="EMBL" id="KAK7743931.1"/>
    </source>
</evidence>
<evidence type="ECO:0000256" key="1">
    <source>
        <dbReference type="ARBA" id="ARBA00007447"/>
    </source>
</evidence>
<feature type="domain" description="Peptidase A1" evidence="3">
    <location>
        <begin position="45"/>
        <end position="396"/>
    </location>
</feature>
<feature type="chain" id="PRO_5043030830" description="Peptidase A1 domain-containing protein" evidence="2">
    <location>
        <begin position="18"/>
        <end position="420"/>
    </location>
</feature>
<dbReference type="PANTHER" id="PTHR47966:SF51">
    <property type="entry name" value="BETA-SITE APP-CLEAVING ENZYME, ISOFORM A-RELATED"/>
    <property type="match status" value="1"/>
</dbReference>
<dbReference type="InterPro" id="IPR033121">
    <property type="entry name" value="PEPTIDASE_A1"/>
</dbReference>
<dbReference type="AlphaFoldDB" id="A0AAN9YH97"/>
<dbReference type="PROSITE" id="PS51767">
    <property type="entry name" value="PEPTIDASE_A1"/>
    <property type="match status" value="1"/>
</dbReference>
<keyword evidence="2" id="KW-0732">Signal</keyword>
<dbReference type="InterPro" id="IPR021109">
    <property type="entry name" value="Peptidase_aspartic_dom_sf"/>
</dbReference>
<dbReference type="SUPFAM" id="SSF50630">
    <property type="entry name" value="Acid proteases"/>
    <property type="match status" value="1"/>
</dbReference>
<dbReference type="Pfam" id="PF00026">
    <property type="entry name" value="Asp"/>
    <property type="match status" value="1"/>
</dbReference>
<dbReference type="Gene3D" id="2.40.70.10">
    <property type="entry name" value="Acid Proteases"/>
    <property type="match status" value="2"/>
</dbReference>
<proteinExistence type="inferred from homology"/>